<keyword evidence="4 6" id="KW-0067">ATP-binding</keyword>
<accession>A0ABT0D825</accession>
<dbReference type="PANTHER" id="PTHR43875">
    <property type="entry name" value="MALTODEXTRIN IMPORT ATP-BINDING PROTEIN MSMX"/>
    <property type="match status" value="1"/>
</dbReference>
<evidence type="ECO:0000256" key="1">
    <source>
        <dbReference type="ARBA" id="ARBA00005417"/>
    </source>
</evidence>
<dbReference type="Proteomes" id="UP001203284">
    <property type="component" value="Unassembled WGS sequence"/>
</dbReference>
<dbReference type="Pfam" id="PF00005">
    <property type="entry name" value="ABC_tran"/>
    <property type="match status" value="1"/>
</dbReference>
<dbReference type="SUPFAM" id="SSF52540">
    <property type="entry name" value="P-loop containing nucleoside triphosphate hydrolases"/>
    <property type="match status" value="1"/>
</dbReference>
<dbReference type="InterPro" id="IPR047641">
    <property type="entry name" value="ABC_transpr_MalK/UgpC-like"/>
</dbReference>
<dbReference type="Gene3D" id="3.40.50.300">
    <property type="entry name" value="P-loop containing nucleotide triphosphate hydrolases"/>
    <property type="match status" value="1"/>
</dbReference>
<organism evidence="6 7">
    <name type="scientific">Ancylobacter crimeensis</name>
    <dbReference type="NCBI Taxonomy" id="2579147"/>
    <lineage>
        <taxon>Bacteria</taxon>
        <taxon>Pseudomonadati</taxon>
        <taxon>Pseudomonadota</taxon>
        <taxon>Alphaproteobacteria</taxon>
        <taxon>Hyphomicrobiales</taxon>
        <taxon>Xanthobacteraceae</taxon>
        <taxon>Ancylobacter</taxon>
    </lineage>
</organism>
<dbReference type="InterPro" id="IPR027417">
    <property type="entry name" value="P-loop_NTPase"/>
</dbReference>
<dbReference type="GO" id="GO:0005524">
    <property type="term" value="F:ATP binding"/>
    <property type="evidence" value="ECO:0007669"/>
    <property type="project" value="UniProtKB-KW"/>
</dbReference>
<dbReference type="Gene3D" id="2.40.50.100">
    <property type="match status" value="1"/>
</dbReference>
<dbReference type="EMBL" id="JALKCH010000002">
    <property type="protein sequence ID" value="MCK0196101.1"/>
    <property type="molecule type" value="Genomic_DNA"/>
</dbReference>
<dbReference type="CDD" id="cd03301">
    <property type="entry name" value="ABC_MalK_N"/>
    <property type="match status" value="1"/>
</dbReference>
<dbReference type="Pfam" id="PF17912">
    <property type="entry name" value="OB_MalK"/>
    <property type="match status" value="1"/>
</dbReference>
<proteinExistence type="inferred from homology"/>
<dbReference type="SUPFAM" id="SSF50331">
    <property type="entry name" value="MOP-like"/>
    <property type="match status" value="1"/>
</dbReference>
<keyword evidence="2" id="KW-0813">Transport</keyword>
<dbReference type="InterPro" id="IPR017871">
    <property type="entry name" value="ABC_transporter-like_CS"/>
</dbReference>
<dbReference type="InterPro" id="IPR003593">
    <property type="entry name" value="AAA+_ATPase"/>
</dbReference>
<reference evidence="6 7" key="1">
    <citation type="submission" date="2022-04" db="EMBL/GenBank/DDBJ databases">
        <authorList>
            <person name="Grouzdev D.S."/>
            <person name="Pantiukh K.S."/>
            <person name="Krutkina M.S."/>
        </authorList>
    </citation>
    <scope>NUCLEOTIDE SEQUENCE [LARGE SCALE GENOMIC DNA]</scope>
    <source>
        <strain evidence="6 7">6x-1</strain>
    </source>
</reference>
<keyword evidence="3" id="KW-0547">Nucleotide-binding</keyword>
<name>A0ABT0D825_9HYPH</name>
<evidence type="ECO:0000259" key="5">
    <source>
        <dbReference type="PROSITE" id="PS50893"/>
    </source>
</evidence>
<dbReference type="InterPro" id="IPR008995">
    <property type="entry name" value="Mo/tungstate-bd_C_term_dom"/>
</dbReference>
<comment type="caution">
    <text evidence="6">The sequence shown here is derived from an EMBL/GenBank/DDBJ whole genome shotgun (WGS) entry which is preliminary data.</text>
</comment>
<dbReference type="PROSITE" id="PS00211">
    <property type="entry name" value="ABC_TRANSPORTER_1"/>
    <property type="match status" value="1"/>
</dbReference>
<dbReference type="NCBIfam" id="NF008653">
    <property type="entry name" value="PRK11650.1"/>
    <property type="match status" value="1"/>
</dbReference>
<dbReference type="InterPro" id="IPR015855">
    <property type="entry name" value="ABC_transpr_MalK-like"/>
</dbReference>
<dbReference type="RefSeq" id="WP_247026848.1">
    <property type="nucleotide sequence ID" value="NZ_JALKCH010000002.1"/>
</dbReference>
<evidence type="ECO:0000256" key="2">
    <source>
        <dbReference type="ARBA" id="ARBA00022448"/>
    </source>
</evidence>
<dbReference type="SMART" id="SM00382">
    <property type="entry name" value="AAA"/>
    <property type="match status" value="1"/>
</dbReference>
<dbReference type="PANTHER" id="PTHR43875:SF1">
    <property type="entry name" value="OSMOPROTECTIVE COMPOUNDS UPTAKE ATP-BINDING PROTEIN GGTA"/>
    <property type="match status" value="1"/>
</dbReference>
<sequence>MSSIELDHVSKLYASGAYGVRDVDLTIGDGEFVIFLGPSGCGKSTTLRMIAGLESITSGDLRIGGRSVTHVPPRERNIAVVFQSYALYPHMSVRENMGFGLKMRGTPRAVIEEKIRDAAQLLGLAPYLDRKPAALSGGQRQRVALGRAIVRDPVAFLLDEPLSNLDAQLRAEMRLELVKLHRRLGRTIVHVTHDQVEAMTMGDRICIMRDGRMIQVGKPLEVYADPVDTFVARFLATPPMNLIPARLEGEGDGLVVKADGIAVPVPEMHRAAYAPAAGREVILGLRPEDLHETAEPGFARIEVTVVAMEALGVENILVGQIGWDKPVEIAARLSRHYTAPIGARVPLYVDARPMHLFDPETTRALPRPRLAPGGGGVILPASPAAPAASLPRAASTLPGASALARS</sequence>
<evidence type="ECO:0000313" key="7">
    <source>
        <dbReference type="Proteomes" id="UP001203284"/>
    </source>
</evidence>
<evidence type="ECO:0000256" key="3">
    <source>
        <dbReference type="ARBA" id="ARBA00022741"/>
    </source>
</evidence>
<comment type="similarity">
    <text evidence="1">Belongs to the ABC transporter superfamily.</text>
</comment>
<dbReference type="InterPro" id="IPR012340">
    <property type="entry name" value="NA-bd_OB-fold"/>
</dbReference>
<dbReference type="InterPro" id="IPR003439">
    <property type="entry name" value="ABC_transporter-like_ATP-bd"/>
</dbReference>
<dbReference type="InterPro" id="IPR040582">
    <property type="entry name" value="OB_MalK-like"/>
</dbReference>
<feature type="domain" description="ABC transporter" evidence="5">
    <location>
        <begin position="4"/>
        <end position="235"/>
    </location>
</feature>
<keyword evidence="7" id="KW-1185">Reference proteome</keyword>
<dbReference type="Gene3D" id="2.40.50.140">
    <property type="entry name" value="Nucleic acid-binding proteins"/>
    <property type="match status" value="1"/>
</dbReference>
<protein>
    <submittedName>
        <fullName evidence="6">Sn-glycerol-3-phosphate ABC transporter ATP-binding protein UgpC</fullName>
    </submittedName>
</protein>
<evidence type="ECO:0000256" key="4">
    <source>
        <dbReference type="ARBA" id="ARBA00022840"/>
    </source>
</evidence>
<evidence type="ECO:0000313" key="6">
    <source>
        <dbReference type="EMBL" id="MCK0196101.1"/>
    </source>
</evidence>
<gene>
    <name evidence="6" type="primary">ugpC</name>
    <name evidence="6" type="ORF">MWN34_04155</name>
</gene>
<dbReference type="PROSITE" id="PS50893">
    <property type="entry name" value="ABC_TRANSPORTER_2"/>
    <property type="match status" value="1"/>
</dbReference>